<dbReference type="Proteomes" id="UP001295444">
    <property type="component" value="Chromosome 03"/>
</dbReference>
<evidence type="ECO:0000313" key="2">
    <source>
        <dbReference type="EMBL" id="CAH2273975.1"/>
    </source>
</evidence>
<dbReference type="AlphaFoldDB" id="A0AAD1RLT7"/>
<protein>
    <submittedName>
        <fullName evidence="2">Uncharacterized protein</fullName>
    </submittedName>
</protein>
<proteinExistence type="predicted"/>
<organism evidence="2 3">
    <name type="scientific">Pelobates cultripes</name>
    <name type="common">Western spadefoot toad</name>
    <dbReference type="NCBI Taxonomy" id="61616"/>
    <lineage>
        <taxon>Eukaryota</taxon>
        <taxon>Metazoa</taxon>
        <taxon>Chordata</taxon>
        <taxon>Craniata</taxon>
        <taxon>Vertebrata</taxon>
        <taxon>Euteleostomi</taxon>
        <taxon>Amphibia</taxon>
        <taxon>Batrachia</taxon>
        <taxon>Anura</taxon>
        <taxon>Pelobatoidea</taxon>
        <taxon>Pelobatidae</taxon>
        <taxon>Pelobates</taxon>
    </lineage>
</organism>
<feature type="compositionally biased region" description="Polar residues" evidence="1">
    <location>
        <begin position="42"/>
        <end position="55"/>
    </location>
</feature>
<feature type="region of interest" description="Disordered" evidence="1">
    <location>
        <begin position="1"/>
        <end position="28"/>
    </location>
</feature>
<dbReference type="EMBL" id="OW240914">
    <property type="protein sequence ID" value="CAH2273975.1"/>
    <property type="molecule type" value="Genomic_DNA"/>
</dbReference>
<evidence type="ECO:0000313" key="3">
    <source>
        <dbReference type="Proteomes" id="UP001295444"/>
    </source>
</evidence>
<feature type="compositionally biased region" description="Polar residues" evidence="1">
    <location>
        <begin position="62"/>
        <end position="79"/>
    </location>
</feature>
<sequence>MAADRHSSKLEPQKPALKLHGSKAGDIYTSRQRIVPASFQYHTRGQQCTGSTETETPGLPASINQRHVSKTWQPTNTQKSQDRDAYAHEE</sequence>
<evidence type="ECO:0000256" key="1">
    <source>
        <dbReference type="SAM" id="MobiDB-lite"/>
    </source>
</evidence>
<gene>
    <name evidence="2" type="ORF">PECUL_23A038779</name>
</gene>
<feature type="compositionally biased region" description="Basic and acidic residues" evidence="1">
    <location>
        <begin position="80"/>
        <end position="90"/>
    </location>
</feature>
<name>A0AAD1RLT7_PELCU</name>
<reference evidence="2" key="1">
    <citation type="submission" date="2022-03" db="EMBL/GenBank/DDBJ databases">
        <authorList>
            <person name="Alioto T."/>
            <person name="Alioto T."/>
            <person name="Gomez Garrido J."/>
        </authorList>
    </citation>
    <scope>NUCLEOTIDE SEQUENCE</scope>
</reference>
<feature type="region of interest" description="Disordered" evidence="1">
    <location>
        <begin position="42"/>
        <end position="90"/>
    </location>
</feature>
<accession>A0AAD1RLT7</accession>
<keyword evidence="3" id="KW-1185">Reference proteome</keyword>
<feature type="compositionally biased region" description="Basic and acidic residues" evidence="1">
    <location>
        <begin position="1"/>
        <end position="12"/>
    </location>
</feature>